<proteinExistence type="predicted"/>
<accession>U2RAG6</accession>
<dbReference type="PATRIC" id="fig|1256908.3.peg.594"/>
<gene>
    <name evidence="1" type="ORF">HMPREF0373_00648</name>
</gene>
<sequence length="56" mass="6321">MARPRGTDSAKVIKVIETQSLRGSGTKEDNCRVVTQYWDFDGNLLAEYDPCAKEKE</sequence>
<comment type="caution">
    <text evidence="1">The sequence shown here is derived from an EMBL/GenBank/DDBJ whole genome shotgun (WGS) entry which is preliminary data.</text>
</comment>
<name>U2RAG6_EUBRA</name>
<protein>
    <submittedName>
        <fullName evidence="1">Uncharacterized protein</fullName>
    </submittedName>
</protein>
<dbReference type="Proteomes" id="UP000016608">
    <property type="component" value="Unassembled WGS sequence"/>
</dbReference>
<evidence type="ECO:0000313" key="1">
    <source>
        <dbReference type="EMBL" id="ERK50588.1"/>
    </source>
</evidence>
<dbReference type="EMBL" id="AWVJ01000047">
    <property type="protein sequence ID" value="ERK50588.1"/>
    <property type="molecule type" value="Genomic_DNA"/>
</dbReference>
<organism evidence="1 2">
    <name type="scientific">Eubacterium ramulus ATCC 29099</name>
    <dbReference type="NCBI Taxonomy" id="1256908"/>
    <lineage>
        <taxon>Bacteria</taxon>
        <taxon>Bacillati</taxon>
        <taxon>Bacillota</taxon>
        <taxon>Clostridia</taxon>
        <taxon>Eubacteriales</taxon>
        <taxon>Eubacteriaceae</taxon>
        <taxon>Eubacterium</taxon>
    </lineage>
</organism>
<reference evidence="1 2" key="1">
    <citation type="submission" date="2013-06" db="EMBL/GenBank/DDBJ databases">
        <authorList>
            <person name="Weinstock G."/>
            <person name="Sodergren E."/>
            <person name="Lobos E.A."/>
            <person name="Fulton L."/>
            <person name="Fulton R."/>
            <person name="Courtney L."/>
            <person name="Fronick C."/>
            <person name="O'Laughlin M."/>
            <person name="Godfrey J."/>
            <person name="Wilson R.M."/>
            <person name="Miner T."/>
            <person name="Farmer C."/>
            <person name="Delehaunty K."/>
            <person name="Cordes M."/>
            <person name="Minx P."/>
            <person name="Tomlinson C."/>
            <person name="Chen J."/>
            <person name="Wollam A."/>
            <person name="Pepin K.H."/>
            <person name="Bhonagiri V."/>
            <person name="Zhang X."/>
            <person name="Warren W."/>
            <person name="Mitreva M."/>
            <person name="Mardis E.R."/>
            <person name="Wilson R.K."/>
        </authorList>
    </citation>
    <scope>NUCLEOTIDE SEQUENCE [LARGE SCALE GENOMIC DNA]</scope>
    <source>
        <strain evidence="1 2">ATCC 29099</strain>
    </source>
</reference>
<dbReference type="eggNOG" id="ENOG503383A">
    <property type="taxonomic scope" value="Bacteria"/>
</dbReference>
<keyword evidence="2" id="KW-1185">Reference proteome</keyword>
<evidence type="ECO:0000313" key="2">
    <source>
        <dbReference type="Proteomes" id="UP000016608"/>
    </source>
</evidence>
<dbReference type="AlphaFoldDB" id="U2RAG6"/>
<dbReference type="RefSeq" id="WP_021738343.1">
    <property type="nucleotide sequence ID" value="NZ_KI271099.1"/>
</dbReference>
<dbReference type="GeneID" id="42785856"/>
<dbReference type="HOGENOM" id="CLU_212216_0_0_9"/>